<sequence length="475" mass="51879">MSEWEHANAPDPQTNGHRRIEPAIHPGSVLPTRPERTAAGRAGRLRARRSSHGEWSRPSGGPGPIEILSAQNENRYQDLIPLRWGRMVASPFTFFRGSAAVMASDLAGSPDSGLTVQACGDAHLQNFGLFASPERNLLFDVNDFDETLPGPWEWDVKRLAASVVLAGRSAGLSEVDSASATYRCVASYRAWMAVYAQMSQLDLWYSRVDIDAILAIVSGQSRKSGQRLATKARKRTTIQAVGKLTEVVDGQLRIVDDPPLVDHIAEADSHEGVVQIVDHYRETLNDDRRHLFDRFELVDTARKVVGVGSVGTHCHIALCSADPTDTDPLLLQVKEATRSVLEPYMAPSLFSNHGQRVVVGQRLMQAASDLFLGWTSLGDRQFYVRQLRDMKGSVDLTAVQSDALGDYASICGWTLARSHARTGDPVAIASYLGGGDSFDRALVSFAQLYADQAEADHALLRAAIDSGRLEAHEGI</sequence>
<dbReference type="PANTHER" id="PTHR39441:SF1">
    <property type="entry name" value="DUF2252 DOMAIN-CONTAINING PROTEIN"/>
    <property type="match status" value="1"/>
</dbReference>
<organism evidence="2">
    <name type="scientific">freshwater metagenome</name>
    <dbReference type="NCBI Taxonomy" id="449393"/>
    <lineage>
        <taxon>unclassified sequences</taxon>
        <taxon>metagenomes</taxon>
        <taxon>ecological metagenomes</taxon>
    </lineage>
</organism>
<accession>A0A6J6IL44</accession>
<evidence type="ECO:0000256" key="1">
    <source>
        <dbReference type="SAM" id="MobiDB-lite"/>
    </source>
</evidence>
<name>A0A6J6IL44_9ZZZZ</name>
<evidence type="ECO:0000313" key="2">
    <source>
        <dbReference type="EMBL" id="CAB4625108.1"/>
    </source>
</evidence>
<dbReference type="PANTHER" id="PTHR39441">
    <property type="entry name" value="DUF2252 DOMAIN-CONTAINING PROTEIN"/>
    <property type="match status" value="1"/>
</dbReference>
<proteinExistence type="predicted"/>
<dbReference type="AlphaFoldDB" id="A0A6J6IL44"/>
<dbReference type="Pfam" id="PF10009">
    <property type="entry name" value="DUF2252"/>
    <property type="match status" value="1"/>
</dbReference>
<feature type="region of interest" description="Disordered" evidence="1">
    <location>
        <begin position="1"/>
        <end position="64"/>
    </location>
</feature>
<reference evidence="2" key="1">
    <citation type="submission" date="2020-05" db="EMBL/GenBank/DDBJ databases">
        <authorList>
            <person name="Chiriac C."/>
            <person name="Salcher M."/>
            <person name="Ghai R."/>
            <person name="Kavagutti S V."/>
        </authorList>
    </citation>
    <scope>NUCLEOTIDE SEQUENCE</scope>
</reference>
<dbReference type="EMBL" id="CAEZUP010000143">
    <property type="protein sequence ID" value="CAB4625108.1"/>
    <property type="molecule type" value="Genomic_DNA"/>
</dbReference>
<gene>
    <name evidence="2" type="ORF">UFOPK1835_02098</name>
</gene>
<protein>
    <submittedName>
        <fullName evidence="2">Unannotated protein</fullName>
    </submittedName>
</protein>
<dbReference type="InterPro" id="IPR018721">
    <property type="entry name" value="DUF2252"/>
</dbReference>